<evidence type="ECO:0000313" key="2">
    <source>
        <dbReference type="EMBL" id="MCI97514.1"/>
    </source>
</evidence>
<reference evidence="2 3" key="1">
    <citation type="journal article" date="2018" name="Front. Plant Sci.">
        <title>Red Clover (Trifolium pratense) and Zigzag Clover (T. medium) - A Picture of Genomic Similarities and Differences.</title>
        <authorList>
            <person name="Dluhosova J."/>
            <person name="Istvanek J."/>
            <person name="Nedelnik J."/>
            <person name="Repkova J."/>
        </authorList>
    </citation>
    <scope>NUCLEOTIDE SEQUENCE [LARGE SCALE GENOMIC DNA]</scope>
    <source>
        <strain evidence="3">cv. 10/8</strain>
        <tissue evidence="2">Leaf</tissue>
    </source>
</reference>
<dbReference type="EMBL" id="LXQA011446134">
    <property type="protein sequence ID" value="MCI97514.1"/>
    <property type="molecule type" value="Genomic_DNA"/>
</dbReference>
<accession>A0A392WA52</accession>
<sequence>MKRDGVACRAVLKSKDELGISVSSGVPRGTLRGPKRDGGA</sequence>
<evidence type="ECO:0000313" key="3">
    <source>
        <dbReference type="Proteomes" id="UP000265520"/>
    </source>
</evidence>
<dbReference type="AlphaFoldDB" id="A0A392WA52"/>
<evidence type="ECO:0000256" key="1">
    <source>
        <dbReference type="SAM" id="MobiDB-lite"/>
    </source>
</evidence>
<keyword evidence="3" id="KW-1185">Reference proteome</keyword>
<comment type="caution">
    <text evidence="2">The sequence shown here is derived from an EMBL/GenBank/DDBJ whole genome shotgun (WGS) entry which is preliminary data.</text>
</comment>
<protein>
    <submittedName>
        <fullName evidence="2">Uncharacterized protein</fullName>
    </submittedName>
</protein>
<organism evidence="2 3">
    <name type="scientific">Trifolium medium</name>
    <dbReference type="NCBI Taxonomy" id="97028"/>
    <lineage>
        <taxon>Eukaryota</taxon>
        <taxon>Viridiplantae</taxon>
        <taxon>Streptophyta</taxon>
        <taxon>Embryophyta</taxon>
        <taxon>Tracheophyta</taxon>
        <taxon>Spermatophyta</taxon>
        <taxon>Magnoliopsida</taxon>
        <taxon>eudicotyledons</taxon>
        <taxon>Gunneridae</taxon>
        <taxon>Pentapetalae</taxon>
        <taxon>rosids</taxon>
        <taxon>fabids</taxon>
        <taxon>Fabales</taxon>
        <taxon>Fabaceae</taxon>
        <taxon>Papilionoideae</taxon>
        <taxon>50 kb inversion clade</taxon>
        <taxon>NPAAA clade</taxon>
        <taxon>Hologalegina</taxon>
        <taxon>IRL clade</taxon>
        <taxon>Trifolieae</taxon>
        <taxon>Trifolium</taxon>
    </lineage>
</organism>
<dbReference type="Proteomes" id="UP000265520">
    <property type="component" value="Unassembled WGS sequence"/>
</dbReference>
<feature type="region of interest" description="Disordered" evidence="1">
    <location>
        <begin position="21"/>
        <end position="40"/>
    </location>
</feature>
<proteinExistence type="predicted"/>
<name>A0A392WA52_9FABA</name>